<organism evidence="1 2">
    <name type="scientific">Mycolicibacterium poriferae</name>
    <dbReference type="NCBI Taxonomy" id="39694"/>
    <lineage>
        <taxon>Bacteria</taxon>
        <taxon>Bacillati</taxon>
        <taxon>Actinomycetota</taxon>
        <taxon>Actinomycetes</taxon>
        <taxon>Mycobacteriales</taxon>
        <taxon>Mycobacteriaceae</taxon>
        <taxon>Mycolicibacterium</taxon>
    </lineage>
</organism>
<dbReference type="RefSeq" id="WP_041321969.1">
    <property type="nucleotide sequence ID" value="NZ_AP022571.1"/>
</dbReference>
<protein>
    <submittedName>
        <fullName evidence="1">Uncharacterized protein</fullName>
    </submittedName>
</protein>
<dbReference type="KEGG" id="mpof:MPOR_55300"/>
<name>A0A6N4VIR7_9MYCO</name>
<sequence>MNQPKLPPPGVETEPQGDVVPLKEAASRLGKDPRTLIKAITAGQLRGGAMPRPERLRWYVYADELPSPPGPPTASRPVSDGVLQDLRAQIVSLTEANRLLIAAQQDLLDAGQSGQDAADKYRAVAQRYLDALGQFVTPGHLGDLTDV</sequence>
<geneLocation type="plasmid" evidence="2">
    <name>pjcm12603 dna</name>
</geneLocation>
<reference evidence="1 2" key="1">
    <citation type="journal article" date="2019" name="Emerg. Microbes Infect.">
        <title>Comprehensive subspecies identification of 175 nontuberculous mycobacteria species based on 7547 genomic profiles.</title>
        <authorList>
            <person name="Matsumoto Y."/>
            <person name="Kinjo T."/>
            <person name="Motooka D."/>
            <person name="Nabeya D."/>
            <person name="Jung N."/>
            <person name="Uechi K."/>
            <person name="Horii T."/>
            <person name="Iida T."/>
            <person name="Fujita J."/>
            <person name="Nakamura S."/>
        </authorList>
    </citation>
    <scope>NUCLEOTIDE SEQUENCE [LARGE SCALE GENOMIC DNA]</scope>
    <source>
        <strain evidence="1 2">JCM 12603</strain>
        <plasmid evidence="2">pjcm12603 dna</plasmid>
    </source>
</reference>
<dbReference type="EMBL" id="AP022571">
    <property type="protein sequence ID" value="BBX54504.1"/>
    <property type="molecule type" value="Genomic_DNA"/>
</dbReference>
<evidence type="ECO:0000313" key="2">
    <source>
        <dbReference type="Proteomes" id="UP000466785"/>
    </source>
</evidence>
<keyword evidence="2" id="KW-1185">Reference proteome</keyword>
<accession>A0A6N4VIR7</accession>
<proteinExistence type="predicted"/>
<gene>
    <name evidence="1" type="ORF">MPOR_55300</name>
</gene>
<evidence type="ECO:0000313" key="1">
    <source>
        <dbReference type="EMBL" id="BBX54504.1"/>
    </source>
</evidence>
<dbReference type="Proteomes" id="UP000466785">
    <property type="component" value="Plasmid pJCM12603"/>
</dbReference>
<dbReference type="AlphaFoldDB" id="A0A6N4VIR7"/>
<keyword evidence="1" id="KW-0614">Plasmid</keyword>